<dbReference type="Proteomes" id="UP000676967">
    <property type="component" value="Chromosome"/>
</dbReference>
<dbReference type="InterPro" id="IPR010982">
    <property type="entry name" value="Lambda_DNA-bd_dom_sf"/>
</dbReference>
<gene>
    <name evidence="2" type="ORF">Aiant_04850</name>
</gene>
<keyword evidence="3" id="KW-1185">Reference proteome</keyword>
<sequence>MTTGERRVELAGFLRARREQLTPQDAGLPAGPRRRTPGLRRQEVAQLAAVSVEWYTRLEQGRVGAPGAAVLDALASALRLTEAQRRHLHLIARGEAPAVRHEPAPVRASLRAVLDGMPLLPAYVMDFRFDVLARNAAATAVFGDALRGNSVRQLFLDDRLRATQLDWARVAREMVGNLRANLGRHPRDARLREVIDELRGASAEFAGWWADQTVTERAHGHKRIRHPEAGELALCYDVLASQDGSEQYLFTVTPAGPADERKLRELIARHSRSRLVAV</sequence>
<feature type="domain" description="HTH cro/C1-type" evidence="1">
    <location>
        <begin position="13"/>
        <end position="85"/>
    </location>
</feature>
<proteinExistence type="predicted"/>
<dbReference type="CDD" id="cd00093">
    <property type="entry name" value="HTH_XRE"/>
    <property type="match status" value="1"/>
</dbReference>
<evidence type="ECO:0000313" key="3">
    <source>
        <dbReference type="Proteomes" id="UP000676967"/>
    </source>
</evidence>
<dbReference type="RefSeq" id="WP_189330716.1">
    <property type="nucleotide sequence ID" value="NZ_AP023356.1"/>
</dbReference>
<evidence type="ECO:0000313" key="2">
    <source>
        <dbReference type="EMBL" id="BCJ39828.1"/>
    </source>
</evidence>
<dbReference type="SUPFAM" id="SSF47413">
    <property type="entry name" value="lambda repressor-like DNA-binding domains"/>
    <property type="match status" value="1"/>
</dbReference>
<dbReference type="InterPro" id="IPR041413">
    <property type="entry name" value="MLTR_LBD"/>
</dbReference>
<accession>A0ABM7LKR2</accession>
<keyword evidence="2" id="KW-0238">DNA-binding</keyword>
<dbReference type="PANTHER" id="PTHR35010:SF2">
    <property type="entry name" value="BLL4672 PROTEIN"/>
    <property type="match status" value="1"/>
</dbReference>
<dbReference type="Gene3D" id="1.10.260.40">
    <property type="entry name" value="lambda repressor-like DNA-binding domains"/>
    <property type="match status" value="1"/>
</dbReference>
<dbReference type="PANTHER" id="PTHR35010">
    <property type="entry name" value="BLL4672 PROTEIN-RELATED"/>
    <property type="match status" value="1"/>
</dbReference>
<dbReference type="Pfam" id="PF13560">
    <property type="entry name" value="HTH_31"/>
    <property type="match status" value="1"/>
</dbReference>
<evidence type="ECO:0000259" key="1">
    <source>
        <dbReference type="SMART" id="SM00530"/>
    </source>
</evidence>
<dbReference type="EMBL" id="AP023356">
    <property type="protein sequence ID" value="BCJ39828.1"/>
    <property type="molecule type" value="Genomic_DNA"/>
</dbReference>
<reference evidence="2 3" key="1">
    <citation type="submission" date="2020-08" db="EMBL/GenBank/DDBJ databases">
        <title>Whole genome shotgun sequence of Actinoplanes ianthinogenes NBRC 13996.</title>
        <authorList>
            <person name="Komaki H."/>
            <person name="Tamura T."/>
        </authorList>
    </citation>
    <scope>NUCLEOTIDE SEQUENCE [LARGE SCALE GENOMIC DNA]</scope>
    <source>
        <strain evidence="2 3">NBRC 13996</strain>
    </source>
</reference>
<dbReference type="Pfam" id="PF17765">
    <property type="entry name" value="MLTR_LBD"/>
    <property type="match status" value="1"/>
</dbReference>
<dbReference type="Gene3D" id="3.30.450.180">
    <property type="match status" value="1"/>
</dbReference>
<dbReference type="SMART" id="SM00530">
    <property type="entry name" value="HTH_XRE"/>
    <property type="match status" value="1"/>
</dbReference>
<name>A0ABM7LKR2_9ACTN</name>
<dbReference type="InterPro" id="IPR001387">
    <property type="entry name" value="Cro/C1-type_HTH"/>
</dbReference>
<dbReference type="GO" id="GO:0003677">
    <property type="term" value="F:DNA binding"/>
    <property type="evidence" value="ECO:0007669"/>
    <property type="project" value="UniProtKB-KW"/>
</dbReference>
<protein>
    <submittedName>
        <fullName evidence="2">DNA-binding protein</fullName>
    </submittedName>
</protein>
<organism evidence="2 3">
    <name type="scientific">Actinoplanes ianthinogenes</name>
    <dbReference type="NCBI Taxonomy" id="122358"/>
    <lineage>
        <taxon>Bacteria</taxon>
        <taxon>Bacillati</taxon>
        <taxon>Actinomycetota</taxon>
        <taxon>Actinomycetes</taxon>
        <taxon>Micromonosporales</taxon>
        <taxon>Micromonosporaceae</taxon>
        <taxon>Actinoplanes</taxon>
    </lineage>
</organism>